<dbReference type="GO" id="GO:0016989">
    <property type="term" value="F:sigma factor antagonist activity"/>
    <property type="evidence" value="ECO:0007669"/>
    <property type="project" value="TreeGrafter"/>
</dbReference>
<proteinExistence type="predicted"/>
<keyword evidence="4" id="KW-1185">Reference proteome</keyword>
<evidence type="ECO:0000256" key="1">
    <source>
        <dbReference type="SAM" id="MobiDB-lite"/>
    </source>
</evidence>
<feature type="transmembrane region" description="Helical" evidence="2">
    <location>
        <begin position="99"/>
        <end position="120"/>
    </location>
</feature>
<gene>
    <name evidence="3" type="ORF">Pan216_37350</name>
</gene>
<sequence length="610" mass="65443">MTTPIDPDFLALIESVLSGDAGASEMDQLERILREDASAWQTYRDYCEMHAELRFLSHGKRGLEKFVRGVLREQEAAPAPSAPAPTARAESTRGQRTKIGWLTPALLIAAAACLVLLVAIGNRMPRDGVTGTGGALAVREDNRPVATITGLFGVFSEQEQTEKLHVGQALHVGERVLLAGGVAEIAFATGPVAVLQGPAELSIDGMLGATLRRGRIVVRVTEDIDGFVIRSPEVDVVDHGTEFGVQVEPSGVTTVQVYDGEVDVVPASKERLPASKRLRAGDAVRAKRPGHRDPLSLEPQMPEDALFLRSLPDVSATDGASSREGRHWLRDLRPVEGFSFTPVEGKNLVLPGWDVPPNMAESHRGLTPVGLAQEDRPGVMIRGGDDGSLGTIVHGVTTGPRWVLEFQFATMPPEEAGTRGLNVLLHHAKGDFVNLRVGHGGAIYVYEGDGTQSLLVGEWRVVSPWGAVSFSEDRNGDGSLSDPEDVVNVHTLRLVGDYGEDPSFDIYLSEANNPEPRLVASELKIFQNGPPKPGAGLRTVRFQSYRGPNGDYVIDRVRLLSPHQDVSSTTSPRGVPTEASSNDVSDVASPDDVTPLTSDKDVPAVSSPAR</sequence>
<keyword evidence="2" id="KW-1133">Transmembrane helix</keyword>
<dbReference type="InterPro" id="IPR012373">
    <property type="entry name" value="Ferrdict_sens_TM"/>
</dbReference>
<accession>A0A518B7C9</accession>
<dbReference type="Gene3D" id="2.60.120.1440">
    <property type="match status" value="1"/>
</dbReference>
<feature type="region of interest" description="Disordered" evidence="1">
    <location>
        <begin position="74"/>
        <end position="94"/>
    </location>
</feature>
<protein>
    <submittedName>
        <fullName evidence="3">FecR protein</fullName>
    </submittedName>
</protein>
<dbReference type="Proteomes" id="UP000317093">
    <property type="component" value="Chromosome"/>
</dbReference>
<dbReference type="PANTHER" id="PTHR30273">
    <property type="entry name" value="PERIPLASMIC SIGNAL SENSOR AND SIGMA FACTOR ACTIVATOR FECR-RELATED"/>
    <property type="match status" value="1"/>
</dbReference>
<feature type="compositionally biased region" description="Polar residues" evidence="1">
    <location>
        <begin position="564"/>
        <end position="584"/>
    </location>
</feature>
<organism evidence="3 4">
    <name type="scientific">Kolteria novifilia</name>
    <dbReference type="NCBI Taxonomy" id="2527975"/>
    <lineage>
        <taxon>Bacteria</taxon>
        <taxon>Pseudomonadati</taxon>
        <taxon>Planctomycetota</taxon>
        <taxon>Planctomycetia</taxon>
        <taxon>Kolteriales</taxon>
        <taxon>Kolteriaceae</taxon>
        <taxon>Kolteria</taxon>
    </lineage>
</organism>
<reference evidence="3 4" key="1">
    <citation type="submission" date="2019-02" db="EMBL/GenBank/DDBJ databases">
        <title>Deep-cultivation of Planctomycetes and their phenomic and genomic characterization uncovers novel biology.</title>
        <authorList>
            <person name="Wiegand S."/>
            <person name="Jogler M."/>
            <person name="Boedeker C."/>
            <person name="Pinto D."/>
            <person name="Vollmers J."/>
            <person name="Rivas-Marin E."/>
            <person name="Kohn T."/>
            <person name="Peeters S.H."/>
            <person name="Heuer A."/>
            <person name="Rast P."/>
            <person name="Oberbeckmann S."/>
            <person name="Bunk B."/>
            <person name="Jeske O."/>
            <person name="Meyerdierks A."/>
            <person name="Storesund J.E."/>
            <person name="Kallscheuer N."/>
            <person name="Luecker S."/>
            <person name="Lage O.M."/>
            <person name="Pohl T."/>
            <person name="Merkel B.J."/>
            <person name="Hornburger P."/>
            <person name="Mueller R.-W."/>
            <person name="Bruemmer F."/>
            <person name="Labrenz M."/>
            <person name="Spormann A.M."/>
            <person name="Op den Camp H."/>
            <person name="Overmann J."/>
            <person name="Amann R."/>
            <person name="Jetten M.S.M."/>
            <person name="Mascher T."/>
            <person name="Medema M.H."/>
            <person name="Devos D.P."/>
            <person name="Kaster A.-K."/>
            <person name="Ovreas L."/>
            <person name="Rohde M."/>
            <person name="Galperin M.Y."/>
            <person name="Jogler C."/>
        </authorList>
    </citation>
    <scope>NUCLEOTIDE SEQUENCE [LARGE SCALE GENOMIC DNA]</scope>
    <source>
        <strain evidence="3 4">Pan216</strain>
    </source>
</reference>
<dbReference type="PANTHER" id="PTHR30273:SF2">
    <property type="entry name" value="PROTEIN FECR"/>
    <property type="match status" value="1"/>
</dbReference>
<feature type="region of interest" description="Disordered" evidence="1">
    <location>
        <begin position="563"/>
        <end position="610"/>
    </location>
</feature>
<evidence type="ECO:0000313" key="4">
    <source>
        <dbReference type="Proteomes" id="UP000317093"/>
    </source>
</evidence>
<evidence type="ECO:0000313" key="3">
    <source>
        <dbReference type="EMBL" id="QDU62862.1"/>
    </source>
</evidence>
<keyword evidence="2" id="KW-0812">Transmembrane</keyword>
<name>A0A518B7C9_9BACT</name>
<keyword evidence="2" id="KW-0472">Membrane</keyword>
<feature type="compositionally biased region" description="Low complexity" evidence="1">
    <location>
        <begin position="76"/>
        <end position="89"/>
    </location>
</feature>
<dbReference type="OrthoDB" id="240074at2"/>
<dbReference type="RefSeq" id="WP_145259903.1">
    <property type="nucleotide sequence ID" value="NZ_CP036279.1"/>
</dbReference>
<dbReference type="EMBL" id="CP036279">
    <property type="protein sequence ID" value="QDU62862.1"/>
    <property type="molecule type" value="Genomic_DNA"/>
</dbReference>
<dbReference type="AlphaFoldDB" id="A0A518B7C9"/>
<dbReference type="KEGG" id="knv:Pan216_37350"/>
<evidence type="ECO:0000256" key="2">
    <source>
        <dbReference type="SAM" id="Phobius"/>
    </source>
</evidence>